<protein>
    <submittedName>
        <fullName evidence="3">Homospermidine synthase</fullName>
    </submittedName>
</protein>
<dbReference type="Pfam" id="PF03435">
    <property type="entry name" value="Sacchrp_dh_NADP"/>
    <property type="match status" value="1"/>
</dbReference>
<sequence length="474" mass="52499">MSDLEHVIQPFNARLVMIGSGCIGKGVLPLLLRHLEIEPQRLLILSPDDDGRLLAQEFGVSHQAEQLDQSNYKAVLDPLLSAGDFLLNLSVGVSSLSLIQFAQRKGVLYLDTCIEPWEGGYVDPDKSLSERSNYALREAALQLRGESAQGLSTAMLTHGANPGLVSHLVKQALVNLAEDLGDTTPLPASREEWAQLASRLNIRCIHIAERDSQYSSQHKIADEFVNTWSVDGFISEGSQPAELGWGSHEKALPEDGYYHAFGCQAGIYLQRPGASTRVRTWTPSTGPTHGLLVTHNEALSIANYLTLGQGRQPTYRPTVHYAYRPCDDALLSMYELAERNWKPQSGERLLDDEILDGSDELGVLLMGHARNSYWYGSRLSIQQARALCPYNSATSLQVTAAVLAGVIWAIRNPQRGIVEPDELPFREILQICLPYLGTVEGIYSDWTPLTGRHSLMPEQTDESDPWQFVNVRIT</sequence>
<dbReference type="Gene3D" id="3.30.360.30">
    <property type="entry name" value="homospermidine synthase like"/>
    <property type="match status" value="1"/>
</dbReference>
<comment type="caution">
    <text evidence="3">The sequence shown here is derived from an EMBL/GenBank/DDBJ whole genome shotgun (WGS) entry which is preliminary data.</text>
</comment>
<dbReference type="EMBL" id="LFQK01000009">
    <property type="protein sequence ID" value="KNH28933.1"/>
    <property type="molecule type" value="Genomic_DNA"/>
</dbReference>
<dbReference type="PATRIC" id="fig|317.197.peg.5891"/>
<dbReference type="InterPro" id="IPR023181">
    <property type="entry name" value="Homospermid_syn-like_C"/>
</dbReference>
<dbReference type="Gene3D" id="3.40.50.720">
    <property type="entry name" value="NAD(P)-binding Rossmann-like Domain"/>
    <property type="match status" value="1"/>
</dbReference>
<dbReference type="InterPro" id="IPR032095">
    <property type="entry name" value="Sacchrp_dh-like_C"/>
</dbReference>
<proteinExistence type="predicted"/>
<reference evidence="3 4" key="1">
    <citation type="submission" date="2015-06" db="EMBL/GenBank/DDBJ databases">
        <authorList>
            <person name="Hoefler B.C."/>
            <person name="Straight P.D."/>
        </authorList>
    </citation>
    <scope>NUCLEOTIDE SEQUENCE [LARGE SCALE GENOMIC DNA]</scope>
    <source>
        <strain evidence="3 4">Riq4</strain>
    </source>
</reference>
<accession>A0A0L1MKC3</accession>
<dbReference type="Proteomes" id="UP000036955">
    <property type="component" value="Unassembled WGS sequence"/>
</dbReference>
<dbReference type="Pfam" id="PF16653">
    <property type="entry name" value="Sacchrp_dh_C"/>
    <property type="match status" value="1"/>
</dbReference>
<organism evidence="3 4">
    <name type="scientific">Pseudomonas syringae</name>
    <dbReference type="NCBI Taxonomy" id="317"/>
    <lineage>
        <taxon>Bacteria</taxon>
        <taxon>Pseudomonadati</taxon>
        <taxon>Pseudomonadota</taxon>
        <taxon>Gammaproteobacteria</taxon>
        <taxon>Pseudomonadales</taxon>
        <taxon>Pseudomonadaceae</taxon>
        <taxon>Pseudomonas</taxon>
    </lineage>
</organism>
<evidence type="ECO:0000259" key="1">
    <source>
        <dbReference type="Pfam" id="PF03435"/>
    </source>
</evidence>
<dbReference type="AlphaFoldDB" id="A0A0L1MKC3"/>
<feature type="domain" description="Saccharopine dehydrogenase NADP binding" evidence="1">
    <location>
        <begin position="16"/>
        <end position="155"/>
    </location>
</feature>
<evidence type="ECO:0000313" key="3">
    <source>
        <dbReference type="EMBL" id="KNH28933.1"/>
    </source>
</evidence>
<dbReference type="InterPro" id="IPR005097">
    <property type="entry name" value="Sacchrp_dh_NADP-bd"/>
</dbReference>
<feature type="domain" description="Saccharopine dehydrogenase-like C-terminal" evidence="2">
    <location>
        <begin position="159"/>
        <end position="440"/>
    </location>
</feature>
<gene>
    <name evidence="3" type="ORF">ACS77_05160</name>
</gene>
<evidence type="ECO:0000259" key="2">
    <source>
        <dbReference type="Pfam" id="PF16653"/>
    </source>
</evidence>
<dbReference type="OrthoDB" id="9767495at2"/>
<evidence type="ECO:0000313" key="4">
    <source>
        <dbReference type="Proteomes" id="UP000036955"/>
    </source>
</evidence>
<name>A0A0L1MKC3_PSESX</name>